<name>A0A4Q7NZI4_9FIRM</name>
<dbReference type="AlphaFoldDB" id="A0A4Q7NZI4"/>
<feature type="transmembrane region" description="Helical" evidence="1">
    <location>
        <begin position="448"/>
        <end position="470"/>
    </location>
</feature>
<evidence type="ECO:0000313" key="4">
    <source>
        <dbReference type="EMBL" id="RZS92754.1"/>
    </source>
</evidence>
<organism evidence="4 5">
    <name type="scientific">Cuneatibacter caecimuris</name>
    <dbReference type="NCBI Taxonomy" id="1796618"/>
    <lineage>
        <taxon>Bacteria</taxon>
        <taxon>Bacillati</taxon>
        <taxon>Bacillota</taxon>
        <taxon>Clostridia</taxon>
        <taxon>Lachnospirales</taxon>
        <taxon>Lachnospiraceae</taxon>
        <taxon>Cuneatibacter</taxon>
    </lineage>
</organism>
<dbReference type="InterPro" id="IPR029062">
    <property type="entry name" value="Class_I_gatase-like"/>
</dbReference>
<keyword evidence="5" id="KW-1185">Reference proteome</keyword>
<dbReference type="OrthoDB" id="9766228at2"/>
<evidence type="ECO:0000259" key="3">
    <source>
        <dbReference type="Pfam" id="PF23357"/>
    </source>
</evidence>
<gene>
    <name evidence="4" type="ORF">EV209_2823</name>
</gene>
<dbReference type="SUPFAM" id="SSF52317">
    <property type="entry name" value="Class I glutamine amidotransferase-like"/>
    <property type="match status" value="1"/>
</dbReference>
<evidence type="ECO:0000256" key="1">
    <source>
        <dbReference type="SAM" id="Phobius"/>
    </source>
</evidence>
<accession>A0A4Q7NZI4</accession>
<reference evidence="4 5" key="1">
    <citation type="submission" date="2019-02" db="EMBL/GenBank/DDBJ databases">
        <title>Genomic Encyclopedia of Type Strains, Phase IV (KMG-IV): sequencing the most valuable type-strain genomes for metagenomic binning, comparative biology and taxonomic classification.</title>
        <authorList>
            <person name="Goeker M."/>
        </authorList>
    </citation>
    <scope>NUCLEOTIDE SEQUENCE [LARGE SCALE GENOMIC DNA]</scope>
    <source>
        <strain evidence="4 5">DSM 29486</strain>
    </source>
</reference>
<evidence type="ECO:0000313" key="5">
    <source>
        <dbReference type="Proteomes" id="UP000292927"/>
    </source>
</evidence>
<protein>
    <submittedName>
        <fullName evidence="4">ABC-type uncharacterized transport system involved in gliding motility auxiliary subunit</fullName>
    </submittedName>
</protein>
<dbReference type="Pfam" id="PF23357">
    <property type="entry name" value="DUF7088"/>
    <property type="match status" value="1"/>
</dbReference>
<sequence>MSRIKQLFQTTRFKRGTYSSGLTVLVLAIAIVFNLVVQQLPENLTTIDLTENGLYTLGDQTKEILGNLDEDITIYHVVQSGNELEMITKILNQYAALSGRIKVKQLDPVVNPVQLKEYDASNLSENSLIVESGKRFKTVSYSDIVEVDYSDYYTYGSDPYYSFDGEGEITSAIDYVMTDDLPKMYIVTGHGEQSLPYALTSSLEKNNIETEDLTLIAQDAVPEDCDVLAVMAPSTDYTEEEIGLIRSYLEQGGKLLAVCNYTENDMANLYGLLSEYGLDIGQGIVMELGKNNYTQHPVYLLPELASQQITTPIVNENMLVLTPYALPMTVQEELREGLTVENLLTTTTDSFASADYDLQKTEKGSEDAQGPFTVGAAVTNETENGTAQLVVYSTFYPFLSDYLQITPANADLFVNSVSWMCGQKSTVEIYAKSIGTTSNTVPAATTNFWTIIFVAALPAGILAAGFAVWIRRRRK</sequence>
<proteinExistence type="predicted"/>
<feature type="transmembrane region" description="Helical" evidence="1">
    <location>
        <begin position="21"/>
        <end position="40"/>
    </location>
</feature>
<keyword evidence="1" id="KW-1133">Transmembrane helix</keyword>
<dbReference type="Pfam" id="PF09822">
    <property type="entry name" value="ABC_transp_aux"/>
    <property type="match status" value="1"/>
</dbReference>
<keyword evidence="1" id="KW-0472">Membrane</keyword>
<feature type="domain" description="DUF7088" evidence="3">
    <location>
        <begin position="51"/>
        <end position="142"/>
    </location>
</feature>
<dbReference type="InterPro" id="IPR019196">
    <property type="entry name" value="ABC_transp_unknown"/>
</dbReference>
<evidence type="ECO:0000259" key="2">
    <source>
        <dbReference type="Pfam" id="PF09822"/>
    </source>
</evidence>
<comment type="caution">
    <text evidence="4">The sequence shown here is derived from an EMBL/GenBank/DDBJ whole genome shotgun (WGS) entry which is preliminary data.</text>
</comment>
<dbReference type="EMBL" id="SGXF01000007">
    <property type="protein sequence ID" value="RZS92754.1"/>
    <property type="molecule type" value="Genomic_DNA"/>
</dbReference>
<dbReference type="InterPro" id="IPR055396">
    <property type="entry name" value="DUF7088"/>
</dbReference>
<dbReference type="Proteomes" id="UP000292927">
    <property type="component" value="Unassembled WGS sequence"/>
</dbReference>
<dbReference type="RefSeq" id="WP_130436076.1">
    <property type="nucleotide sequence ID" value="NZ_SGXF01000007.1"/>
</dbReference>
<feature type="domain" description="ABC-type uncharacterised transport system" evidence="2">
    <location>
        <begin position="182"/>
        <end position="381"/>
    </location>
</feature>
<keyword evidence="1" id="KW-0812">Transmembrane</keyword>